<gene>
    <name evidence="1" type="ORF">BG61_41395</name>
</gene>
<protein>
    <submittedName>
        <fullName evidence="1">Uncharacterized protein</fullName>
    </submittedName>
</protein>
<organism evidence="1 2">
    <name type="scientific">Caballeronia glathei</name>
    <dbReference type="NCBI Taxonomy" id="60547"/>
    <lineage>
        <taxon>Bacteria</taxon>
        <taxon>Pseudomonadati</taxon>
        <taxon>Pseudomonadota</taxon>
        <taxon>Betaproteobacteria</taxon>
        <taxon>Burkholderiales</taxon>
        <taxon>Burkholderiaceae</taxon>
        <taxon>Caballeronia</taxon>
    </lineage>
</organism>
<dbReference type="RefSeq" id="WP_035925194.1">
    <property type="nucleotide sequence ID" value="NZ_CADFFX010000009.1"/>
</dbReference>
<dbReference type="STRING" id="60547.GCA_000751215_00426"/>
<proteinExistence type="predicted"/>
<name>A0A069PCJ4_9BURK</name>
<dbReference type="EMBL" id="JFHC01000094">
    <property type="protein sequence ID" value="KDR38350.1"/>
    <property type="molecule type" value="Genomic_DNA"/>
</dbReference>
<dbReference type="AlphaFoldDB" id="A0A069PCJ4"/>
<evidence type="ECO:0000313" key="1">
    <source>
        <dbReference type="EMBL" id="KDR38350.1"/>
    </source>
</evidence>
<comment type="caution">
    <text evidence="1">The sequence shown here is derived from an EMBL/GenBank/DDBJ whole genome shotgun (WGS) entry which is preliminary data.</text>
</comment>
<dbReference type="Proteomes" id="UP000027466">
    <property type="component" value="Unassembled WGS sequence"/>
</dbReference>
<keyword evidence="2" id="KW-1185">Reference proteome</keyword>
<evidence type="ECO:0000313" key="2">
    <source>
        <dbReference type="Proteomes" id="UP000027466"/>
    </source>
</evidence>
<accession>A0A069PCJ4</accession>
<sequence length="164" mass="17573">MTASDLSSKPASIDPSHAVDQQMFDASRFPLVRLRRRAVKPGYAFVWRAQMQRLLALKTPFVIVSEHCTGETADDAHLRAAWLRSQHAALAACCRGFIVIEPRIEARASTRDAVRIATQGSGVRTVVVSSMRVAGELAPVLLKHSGGAESPAAGRQRGALSGAS</sequence>
<reference evidence="1 2" key="1">
    <citation type="submission" date="2014-03" db="EMBL/GenBank/DDBJ databases">
        <title>Draft Genome Sequences of Four Burkholderia Strains.</title>
        <authorList>
            <person name="Liu X.Y."/>
            <person name="Li C.X."/>
            <person name="Xu J.H."/>
        </authorList>
    </citation>
    <scope>NUCLEOTIDE SEQUENCE [LARGE SCALE GENOMIC DNA]</scope>
    <source>
        <strain evidence="1 2">DSM 50014</strain>
    </source>
</reference>